<dbReference type="FunFam" id="3.40.640.10:FF:000011">
    <property type="entry name" value="Ornithine aminotransferase"/>
    <property type="match status" value="1"/>
</dbReference>
<comment type="pathway">
    <text evidence="2 11">Amino-acid biosynthesis; L-proline biosynthesis; L-glutamate 5-semialdehyde from L-ornithine: step 1/1.</text>
</comment>
<keyword evidence="5 11" id="KW-0032">Aminotransferase</keyword>
<keyword evidence="8 11" id="KW-0808">Transferase</keyword>
<accession>A0A3A0VNQ9</accession>
<dbReference type="InterPro" id="IPR015424">
    <property type="entry name" value="PyrdxlP-dep_Trfase"/>
</dbReference>
<dbReference type="Proteomes" id="UP000265541">
    <property type="component" value="Unassembled WGS sequence"/>
</dbReference>
<comment type="cofactor">
    <cofactor evidence="1 11">
        <name>pyridoxal 5'-phosphate</name>
        <dbReference type="ChEBI" id="CHEBI:597326"/>
    </cofactor>
</comment>
<protein>
    <recommendedName>
        <fullName evidence="3 11">Ornithine aminotransferase</fullName>
        <shortName evidence="11">OAT</shortName>
        <ecNumber evidence="3 11">2.6.1.13</ecNumber>
    </recommendedName>
    <alternativeName>
        <fullName evidence="10 11">Ornithine--oxo-acid aminotransferase</fullName>
    </alternativeName>
</protein>
<dbReference type="PANTHER" id="PTHR11986">
    <property type="entry name" value="AMINOTRANSFERASE CLASS III"/>
    <property type="match status" value="1"/>
</dbReference>
<dbReference type="InterPro" id="IPR004636">
    <property type="entry name" value="AcOrn/SuccOrn_fam"/>
</dbReference>
<dbReference type="AlphaFoldDB" id="A0A3A0VNQ9"/>
<evidence type="ECO:0000256" key="11">
    <source>
        <dbReference type="HAMAP-Rule" id="MF_01689"/>
    </source>
</evidence>
<dbReference type="OrthoDB" id="9807885at2"/>
<evidence type="ECO:0000256" key="7">
    <source>
        <dbReference type="ARBA" id="ARBA00022650"/>
    </source>
</evidence>
<dbReference type="InterPro" id="IPR010164">
    <property type="entry name" value="Orn_aminotrans"/>
</dbReference>
<keyword evidence="6 11" id="KW-0028">Amino-acid biosynthesis</keyword>
<dbReference type="NCBIfam" id="TIGR00707">
    <property type="entry name" value="argD"/>
    <property type="match status" value="1"/>
</dbReference>
<dbReference type="NCBIfam" id="TIGR01885">
    <property type="entry name" value="Orn_aminotrans"/>
    <property type="match status" value="1"/>
</dbReference>
<dbReference type="InterPro" id="IPR049704">
    <property type="entry name" value="Aminotrans_3_PPA_site"/>
</dbReference>
<evidence type="ECO:0000313" key="12">
    <source>
        <dbReference type="EMBL" id="RIP37093.1"/>
    </source>
</evidence>
<organism evidence="12 13">
    <name type="scientific">Staphylococcus gallinarum</name>
    <dbReference type="NCBI Taxonomy" id="1293"/>
    <lineage>
        <taxon>Bacteria</taxon>
        <taxon>Bacillati</taxon>
        <taxon>Bacillota</taxon>
        <taxon>Bacilli</taxon>
        <taxon>Bacillales</taxon>
        <taxon>Staphylococcaceae</taxon>
        <taxon>Staphylococcus</taxon>
    </lineage>
</organism>
<dbReference type="GO" id="GO:0004587">
    <property type="term" value="F:ornithine aminotransferase activity"/>
    <property type="evidence" value="ECO:0007669"/>
    <property type="project" value="UniProtKB-UniRule"/>
</dbReference>
<dbReference type="SUPFAM" id="SSF53383">
    <property type="entry name" value="PLP-dependent transferases"/>
    <property type="match status" value="1"/>
</dbReference>
<dbReference type="GO" id="GO:0006526">
    <property type="term" value="P:L-arginine biosynthetic process"/>
    <property type="evidence" value="ECO:0007669"/>
    <property type="project" value="UniProtKB-ARBA"/>
</dbReference>
<dbReference type="EMBL" id="QYJN01000001">
    <property type="protein sequence ID" value="RIP37093.1"/>
    <property type="molecule type" value="Genomic_DNA"/>
</dbReference>
<feature type="modified residue" description="N6-(pyridoxal phosphate)lysine" evidence="11">
    <location>
        <position position="252"/>
    </location>
</feature>
<comment type="function">
    <text evidence="11">Catalyzes the interconversion of ornithine to glutamate semialdehyde.</text>
</comment>
<keyword evidence="4 11" id="KW-0963">Cytoplasm</keyword>
<dbReference type="RefSeq" id="WP_119483908.1">
    <property type="nucleotide sequence ID" value="NZ_QYJN01000001.1"/>
</dbReference>
<sequence>MNDLFELTDRYSSNNYSPLKLALTKGQGAKVWDVDGKSYIDCVSGFSVVNHGHCHPKIIKAFQEQSEKITMVSRALYSDNLGEWEEKICKLANKDKVLPMNTGTEAIETAIKIARKWGTDVKGIEEGKPEMIAMNGNFHGRTLGALSLSSQESYKKGFTPLLDNMHTIDYGDVTTLKSLINENTAAIILEPIQGEGGVNIPPEYFIEQVRELCNQHNVLLIADEIQVGLGRTGKLFAMEWEGVEPDIYLLGKSLGGGLYPISAVLANEDVMKVLTPGTHGSTFGGNPLACAVSSAALDVLIDEKLIEKSAELGQKLLNQLQLIDSKLIEDVRGRGLFIGIELNEPAQPYCLEMIEQGVLCKETQGNIIRISPPLVIDEEEIATVAKVITEVLEKANQ</sequence>
<name>A0A3A0VNQ9_STAGA</name>
<evidence type="ECO:0000313" key="13">
    <source>
        <dbReference type="Proteomes" id="UP000265541"/>
    </source>
</evidence>
<dbReference type="PROSITE" id="PS00600">
    <property type="entry name" value="AA_TRANSFER_CLASS_3"/>
    <property type="match status" value="1"/>
</dbReference>
<comment type="catalytic activity">
    <reaction evidence="11">
        <text>a 2-oxocarboxylate + L-ornithine = L-glutamate 5-semialdehyde + an L-alpha-amino acid</text>
        <dbReference type="Rhea" id="RHEA:13877"/>
        <dbReference type="ChEBI" id="CHEBI:35179"/>
        <dbReference type="ChEBI" id="CHEBI:46911"/>
        <dbReference type="ChEBI" id="CHEBI:58066"/>
        <dbReference type="ChEBI" id="CHEBI:59869"/>
        <dbReference type="EC" id="2.6.1.13"/>
    </reaction>
</comment>
<gene>
    <name evidence="11 12" type="primary">rocD</name>
    <name evidence="12" type="ORF">BUZ14_00680</name>
</gene>
<dbReference type="InterPro" id="IPR015421">
    <property type="entry name" value="PyrdxlP-dep_Trfase_major"/>
</dbReference>
<evidence type="ECO:0000256" key="2">
    <source>
        <dbReference type="ARBA" id="ARBA00004998"/>
    </source>
</evidence>
<dbReference type="Pfam" id="PF00202">
    <property type="entry name" value="Aminotran_3"/>
    <property type="match status" value="1"/>
</dbReference>
<comment type="subcellular location">
    <subcellularLocation>
        <location evidence="11">Cytoplasm</location>
    </subcellularLocation>
</comment>
<comment type="similarity">
    <text evidence="11">Belongs to the class-III pyridoxal-phosphate-dependent aminotransferase family. OAT subfamily.</text>
</comment>
<evidence type="ECO:0000256" key="4">
    <source>
        <dbReference type="ARBA" id="ARBA00022490"/>
    </source>
</evidence>
<dbReference type="InterPro" id="IPR015422">
    <property type="entry name" value="PyrdxlP-dep_Trfase_small"/>
</dbReference>
<dbReference type="EC" id="2.6.1.13" evidence="3 11"/>
<dbReference type="HAMAP" id="MF_01689">
    <property type="entry name" value="Ornith_aminotrans_3"/>
    <property type="match status" value="1"/>
</dbReference>
<evidence type="ECO:0000256" key="5">
    <source>
        <dbReference type="ARBA" id="ARBA00022576"/>
    </source>
</evidence>
<dbReference type="PANTHER" id="PTHR11986:SF18">
    <property type="entry name" value="ORNITHINE AMINOTRANSFERASE, MITOCHONDRIAL"/>
    <property type="match status" value="1"/>
</dbReference>
<dbReference type="GO" id="GO:0042802">
    <property type="term" value="F:identical protein binding"/>
    <property type="evidence" value="ECO:0007669"/>
    <property type="project" value="TreeGrafter"/>
</dbReference>
<keyword evidence="9 11" id="KW-0663">Pyridoxal phosphate</keyword>
<dbReference type="GO" id="GO:0005737">
    <property type="term" value="C:cytoplasm"/>
    <property type="evidence" value="ECO:0007669"/>
    <property type="project" value="UniProtKB-SubCell"/>
</dbReference>
<dbReference type="UniPathway" id="UPA00098">
    <property type="reaction ID" value="UER00358"/>
</dbReference>
<evidence type="ECO:0000256" key="3">
    <source>
        <dbReference type="ARBA" id="ARBA00012924"/>
    </source>
</evidence>
<dbReference type="InterPro" id="IPR050103">
    <property type="entry name" value="Class-III_PLP-dep_AT"/>
</dbReference>
<dbReference type="InterPro" id="IPR005814">
    <property type="entry name" value="Aminotrans_3"/>
</dbReference>
<comment type="caution">
    <text evidence="12">The sequence shown here is derived from an EMBL/GenBank/DDBJ whole genome shotgun (WGS) entry which is preliminary data.</text>
</comment>
<proteinExistence type="inferred from homology"/>
<dbReference type="GO" id="GO:0055129">
    <property type="term" value="P:L-proline biosynthetic process"/>
    <property type="evidence" value="ECO:0007669"/>
    <property type="project" value="UniProtKB-UniRule"/>
</dbReference>
<dbReference type="CDD" id="cd00610">
    <property type="entry name" value="OAT_like"/>
    <property type="match status" value="1"/>
</dbReference>
<dbReference type="NCBIfam" id="NF002325">
    <property type="entry name" value="PRK01278.1"/>
    <property type="match status" value="1"/>
</dbReference>
<dbReference type="GO" id="GO:0030170">
    <property type="term" value="F:pyridoxal phosphate binding"/>
    <property type="evidence" value="ECO:0007669"/>
    <property type="project" value="UniProtKB-UniRule"/>
</dbReference>
<dbReference type="InterPro" id="IPR034757">
    <property type="entry name" value="Ornith_aminotrans_bact"/>
</dbReference>
<dbReference type="Gene3D" id="3.90.1150.10">
    <property type="entry name" value="Aspartate Aminotransferase, domain 1"/>
    <property type="match status" value="1"/>
</dbReference>
<evidence type="ECO:0000256" key="8">
    <source>
        <dbReference type="ARBA" id="ARBA00022679"/>
    </source>
</evidence>
<evidence type="ECO:0000256" key="10">
    <source>
        <dbReference type="ARBA" id="ARBA00030587"/>
    </source>
</evidence>
<reference evidence="12 13" key="1">
    <citation type="journal article" date="2016" name="Front. Microbiol.">
        <title>Comprehensive Phylogenetic Analysis of Bovine Non-aureus Staphylococci Species Based on Whole-Genome Sequencing.</title>
        <authorList>
            <person name="Naushad S."/>
            <person name="Barkema H.W."/>
            <person name="Luby C."/>
            <person name="Condas L.A."/>
            <person name="Nobrega D.B."/>
            <person name="Carson D.A."/>
            <person name="De Buck J."/>
        </authorList>
    </citation>
    <scope>NUCLEOTIDE SEQUENCE [LARGE SCALE GENOMIC DNA]</scope>
    <source>
        <strain evidence="12 13">SNUC 4781</strain>
    </source>
</reference>
<keyword evidence="7 11" id="KW-0641">Proline biosynthesis</keyword>
<dbReference type="Gene3D" id="3.40.640.10">
    <property type="entry name" value="Type I PLP-dependent aspartate aminotransferase-like (Major domain)"/>
    <property type="match status" value="1"/>
</dbReference>
<evidence type="ECO:0000256" key="6">
    <source>
        <dbReference type="ARBA" id="ARBA00022605"/>
    </source>
</evidence>
<evidence type="ECO:0000256" key="1">
    <source>
        <dbReference type="ARBA" id="ARBA00001933"/>
    </source>
</evidence>
<evidence type="ECO:0000256" key="9">
    <source>
        <dbReference type="ARBA" id="ARBA00022898"/>
    </source>
</evidence>
<dbReference type="PIRSF" id="PIRSF000521">
    <property type="entry name" value="Transaminase_4ab_Lys_Orn"/>
    <property type="match status" value="1"/>
</dbReference>